<evidence type="ECO:0000313" key="3">
    <source>
        <dbReference type="Proteomes" id="UP001519344"/>
    </source>
</evidence>
<proteinExistence type="predicted"/>
<feature type="region of interest" description="Disordered" evidence="1">
    <location>
        <begin position="1"/>
        <end position="49"/>
    </location>
</feature>
<comment type="caution">
    <text evidence="2">The sequence shown here is derived from an EMBL/GenBank/DDBJ whole genome shotgun (WGS) entry which is preliminary data.</text>
</comment>
<reference evidence="2 3" key="1">
    <citation type="submission" date="2021-03" db="EMBL/GenBank/DDBJ databases">
        <title>Genomic Encyclopedia of Type Strains, Phase IV (KMG-IV): sequencing the most valuable type-strain genomes for metagenomic binning, comparative biology and taxonomic classification.</title>
        <authorList>
            <person name="Goeker M."/>
        </authorList>
    </citation>
    <scope>NUCLEOTIDE SEQUENCE [LARGE SCALE GENOMIC DNA]</scope>
    <source>
        <strain evidence="2 3">DSM 24950</strain>
    </source>
</reference>
<sequence>MTKQKAPDKNLQNVAKDLEAAPVNSHQAQQMQQQANDRRHQDALNHEHN</sequence>
<organism evidence="2 3">
    <name type="scientific">Paenibacillus aceris</name>
    <dbReference type="NCBI Taxonomy" id="869555"/>
    <lineage>
        <taxon>Bacteria</taxon>
        <taxon>Bacillati</taxon>
        <taxon>Bacillota</taxon>
        <taxon>Bacilli</taxon>
        <taxon>Bacillales</taxon>
        <taxon>Paenibacillaceae</taxon>
        <taxon>Paenibacillus</taxon>
    </lineage>
</organism>
<gene>
    <name evidence="2" type="ORF">J2Z65_007065</name>
</gene>
<evidence type="ECO:0000313" key="2">
    <source>
        <dbReference type="EMBL" id="MBP1967786.1"/>
    </source>
</evidence>
<dbReference type="RefSeq" id="WP_167067333.1">
    <property type="nucleotide sequence ID" value="NZ_JAAOZR010000089.1"/>
</dbReference>
<accession>A0ABS4IA25</accession>
<dbReference type="Proteomes" id="UP001519344">
    <property type="component" value="Unassembled WGS sequence"/>
</dbReference>
<dbReference type="EMBL" id="JAGGKV010000042">
    <property type="protein sequence ID" value="MBP1967786.1"/>
    <property type="molecule type" value="Genomic_DNA"/>
</dbReference>
<keyword evidence="3" id="KW-1185">Reference proteome</keyword>
<evidence type="ECO:0008006" key="4">
    <source>
        <dbReference type="Google" id="ProtNLM"/>
    </source>
</evidence>
<protein>
    <recommendedName>
        <fullName evidence="4">Small, acid-soluble spore protein gamma-type</fullName>
    </recommendedName>
</protein>
<feature type="compositionally biased region" description="Basic and acidic residues" evidence="1">
    <location>
        <begin position="36"/>
        <end position="49"/>
    </location>
</feature>
<evidence type="ECO:0000256" key="1">
    <source>
        <dbReference type="SAM" id="MobiDB-lite"/>
    </source>
</evidence>
<name>A0ABS4IA25_9BACL</name>